<dbReference type="NCBIfam" id="NF002150">
    <property type="entry name" value="PRK00982.1-4"/>
    <property type="match status" value="1"/>
</dbReference>
<gene>
    <name evidence="4" type="ORF">LCGC14_1882980</name>
</gene>
<dbReference type="GO" id="GO:0016020">
    <property type="term" value="C:membrane"/>
    <property type="evidence" value="ECO:0007669"/>
    <property type="project" value="GOC"/>
</dbReference>
<dbReference type="InterPro" id="IPR003231">
    <property type="entry name" value="ACP"/>
</dbReference>
<protein>
    <recommendedName>
        <fullName evidence="3">Carrier domain-containing protein</fullName>
    </recommendedName>
</protein>
<comment type="caution">
    <text evidence="4">The sequence shown here is derived from an EMBL/GenBank/DDBJ whole genome shotgun (WGS) entry which is preliminary data.</text>
</comment>
<keyword evidence="1" id="KW-0596">Phosphopantetheine</keyword>
<evidence type="ECO:0000256" key="1">
    <source>
        <dbReference type="ARBA" id="ARBA00022450"/>
    </source>
</evidence>
<dbReference type="HAMAP" id="MF_01217">
    <property type="entry name" value="Acyl_carrier"/>
    <property type="match status" value="1"/>
</dbReference>
<dbReference type="GO" id="GO:0000036">
    <property type="term" value="F:acyl carrier activity"/>
    <property type="evidence" value="ECO:0007669"/>
    <property type="project" value="TreeGrafter"/>
</dbReference>
<evidence type="ECO:0000313" key="4">
    <source>
        <dbReference type="EMBL" id="KKL92605.1"/>
    </source>
</evidence>
<proteinExistence type="inferred from homology"/>
<dbReference type="InterPro" id="IPR009081">
    <property type="entry name" value="PP-bd_ACP"/>
</dbReference>
<dbReference type="PROSITE" id="PS50075">
    <property type="entry name" value="CARRIER"/>
    <property type="match status" value="1"/>
</dbReference>
<dbReference type="AlphaFoldDB" id="A0A0F9IFM2"/>
<dbReference type="PANTHER" id="PTHR20863:SF76">
    <property type="entry name" value="CARRIER DOMAIN-CONTAINING PROTEIN"/>
    <property type="match status" value="1"/>
</dbReference>
<name>A0A0F9IFM2_9ZZZZ</name>
<dbReference type="GO" id="GO:0000035">
    <property type="term" value="F:acyl binding"/>
    <property type="evidence" value="ECO:0007669"/>
    <property type="project" value="TreeGrafter"/>
</dbReference>
<dbReference type="Pfam" id="PF00550">
    <property type="entry name" value="PP-binding"/>
    <property type="match status" value="1"/>
</dbReference>
<dbReference type="NCBIfam" id="NF002148">
    <property type="entry name" value="PRK00982.1-2"/>
    <property type="match status" value="1"/>
</dbReference>
<accession>A0A0F9IFM2</accession>
<keyword evidence="2" id="KW-0597">Phosphoprotein</keyword>
<dbReference type="PANTHER" id="PTHR20863">
    <property type="entry name" value="ACYL CARRIER PROTEIN"/>
    <property type="match status" value="1"/>
</dbReference>
<dbReference type="InterPro" id="IPR036736">
    <property type="entry name" value="ACP-like_sf"/>
</dbReference>
<feature type="domain" description="Carrier" evidence="3">
    <location>
        <begin position="1"/>
        <end position="75"/>
    </location>
</feature>
<dbReference type="SUPFAM" id="SSF47336">
    <property type="entry name" value="ACP-like"/>
    <property type="match status" value="1"/>
</dbReference>
<organism evidence="4">
    <name type="scientific">marine sediment metagenome</name>
    <dbReference type="NCBI Taxonomy" id="412755"/>
    <lineage>
        <taxon>unclassified sequences</taxon>
        <taxon>metagenomes</taxon>
        <taxon>ecological metagenomes</taxon>
    </lineage>
</organism>
<reference evidence="4" key="1">
    <citation type="journal article" date="2015" name="Nature">
        <title>Complex archaea that bridge the gap between prokaryotes and eukaryotes.</title>
        <authorList>
            <person name="Spang A."/>
            <person name="Saw J.H."/>
            <person name="Jorgensen S.L."/>
            <person name="Zaremba-Niedzwiedzka K."/>
            <person name="Martijn J."/>
            <person name="Lind A.E."/>
            <person name="van Eijk R."/>
            <person name="Schleper C."/>
            <person name="Guy L."/>
            <person name="Ettema T.J."/>
        </authorList>
    </citation>
    <scope>NUCLEOTIDE SEQUENCE</scope>
</reference>
<dbReference type="EMBL" id="LAZR01019418">
    <property type="protein sequence ID" value="KKL92605.1"/>
    <property type="molecule type" value="Genomic_DNA"/>
</dbReference>
<evidence type="ECO:0000256" key="2">
    <source>
        <dbReference type="ARBA" id="ARBA00022553"/>
    </source>
</evidence>
<evidence type="ECO:0000259" key="3">
    <source>
        <dbReference type="PROSITE" id="PS50075"/>
    </source>
</evidence>
<dbReference type="GO" id="GO:0009245">
    <property type="term" value="P:lipid A biosynthetic process"/>
    <property type="evidence" value="ECO:0007669"/>
    <property type="project" value="TreeGrafter"/>
</dbReference>
<dbReference type="GO" id="GO:0005829">
    <property type="term" value="C:cytosol"/>
    <property type="evidence" value="ECO:0007669"/>
    <property type="project" value="TreeGrafter"/>
</dbReference>
<sequence>EEVIKRTKDLLQQELGVEWDKLVPDATFRDLGADSLDILELVIGVESEFDIDITDEDAEKITTVGTLTEYLTKRLG</sequence>
<dbReference type="Gene3D" id="1.10.1200.10">
    <property type="entry name" value="ACP-like"/>
    <property type="match status" value="1"/>
</dbReference>
<dbReference type="NCBIfam" id="TIGR00517">
    <property type="entry name" value="acyl_carrier"/>
    <property type="match status" value="1"/>
</dbReference>
<feature type="non-terminal residue" evidence="4">
    <location>
        <position position="1"/>
    </location>
</feature>